<name>A0A0C4YDJ1_9BURK</name>
<gene>
    <name evidence="2" type="ORF">RR42_s2135</name>
</gene>
<dbReference type="STRING" id="68895.RR42_s2135"/>
<dbReference type="KEGG" id="cbw:RR42_s2135"/>
<sequence length="156" mass="16401">MSVPMHDDHRLDAAAGHWMAQAAVGGLDGAGRVLWAGLVLALINLLLAGTLSPAGQVYLVLGIVAALLGAVQLWLLIRVTIDRRLFAALAEALRIADPVSTLASLDQALMLLGWAGPEAGGRSLVQRVRGALRFLHWAAGLAALQLLVALLLLLLR</sequence>
<dbReference type="AlphaFoldDB" id="A0A0C4YDJ1"/>
<reference evidence="2 3" key="1">
    <citation type="journal article" date="2015" name="Genome Announc.">
        <title>Complete Genome Sequence of Cupriavidus basilensis 4G11, Isolated from the Oak Ridge Field Research Center Site.</title>
        <authorList>
            <person name="Ray J."/>
            <person name="Waters R.J."/>
            <person name="Skerker J.M."/>
            <person name="Kuehl J.V."/>
            <person name="Price M.N."/>
            <person name="Huang J."/>
            <person name="Chakraborty R."/>
            <person name="Arkin A.P."/>
            <person name="Deutschbauer A."/>
        </authorList>
    </citation>
    <scope>NUCLEOTIDE SEQUENCE [LARGE SCALE GENOMIC DNA]</scope>
    <source>
        <strain evidence="2">4G11</strain>
    </source>
</reference>
<evidence type="ECO:0000256" key="1">
    <source>
        <dbReference type="SAM" id="Phobius"/>
    </source>
</evidence>
<evidence type="ECO:0008006" key="4">
    <source>
        <dbReference type="Google" id="ProtNLM"/>
    </source>
</evidence>
<accession>A0A0C4YDJ1</accession>
<proteinExistence type="predicted"/>
<keyword evidence="1" id="KW-0472">Membrane</keyword>
<feature type="transmembrane region" description="Helical" evidence="1">
    <location>
        <begin position="33"/>
        <end position="51"/>
    </location>
</feature>
<feature type="transmembrane region" description="Helical" evidence="1">
    <location>
        <begin position="57"/>
        <end position="77"/>
    </location>
</feature>
<evidence type="ECO:0000313" key="3">
    <source>
        <dbReference type="Proteomes" id="UP000031843"/>
    </source>
</evidence>
<keyword evidence="1" id="KW-1133">Transmembrane helix</keyword>
<dbReference type="EMBL" id="CP010537">
    <property type="protein sequence ID" value="AJG23717.1"/>
    <property type="molecule type" value="Genomic_DNA"/>
</dbReference>
<protein>
    <recommendedName>
        <fullName evidence="4">Transmembrane protein</fullName>
    </recommendedName>
</protein>
<keyword evidence="3" id="KW-1185">Reference proteome</keyword>
<feature type="transmembrane region" description="Helical" evidence="1">
    <location>
        <begin position="134"/>
        <end position="155"/>
    </location>
</feature>
<dbReference type="RefSeq" id="WP_052495094.1">
    <property type="nucleotide sequence ID" value="NZ_CP010537.1"/>
</dbReference>
<organism evidence="2 3">
    <name type="scientific">Cupriavidus basilensis</name>
    <dbReference type="NCBI Taxonomy" id="68895"/>
    <lineage>
        <taxon>Bacteria</taxon>
        <taxon>Pseudomonadati</taxon>
        <taxon>Pseudomonadota</taxon>
        <taxon>Betaproteobacteria</taxon>
        <taxon>Burkholderiales</taxon>
        <taxon>Burkholderiaceae</taxon>
        <taxon>Cupriavidus</taxon>
    </lineage>
</organism>
<evidence type="ECO:0000313" key="2">
    <source>
        <dbReference type="EMBL" id="AJG23717.1"/>
    </source>
</evidence>
<keyword evidence="1" id="KW-0812">Transmembrane</keyword>
<dbReference type="Proteomes" id="UP000031843">
    <property type="component" value="Chromosome secondary"/>
</dbReference>